<reference evidence="1 2" key="1">
    <citation type="submission" date="2024-09" db="EMBL/GenBank/DDBJ databases">
        <authorList>
            <person name="Sun Q."/>
            <person name="Mori K."/>
        </authorList>
    </citation>
    <scope>NUCLEOTIDE SEQUENCE [LARGE SCALE GENOMIC DNA]</scope>
    <source>
        <strain evidence="1 2">TBRC 5777</strain>
    </source>
</reference>
<evidence type="ECO:0000313" key="1">
    <source>
        <dbReference type="EMBL" id="MFC0410618.1"/>
    </source>
</evidence>
<protein>
    <submittedName>
        <fullName evidence="1">Uncharacterized protein</fullName>
    </submittedName>
</protein>
<dbReference type="EMBL" id="JBHLUN010000016">
    <property type="protein sequence ID" value="MFC0410618.1"/>
    <property type="molecule type" value="Genomic_DNA"/>
</dbReference>
<evidence type="ECO:0000313" key="2">
    <source>
        <dbReference type="Proteomes" id="UP001589865"/>
    </source>
</evidence>
<dbReference type="RefSeq" id="WP_377046370.1">
    <property type="nucleotide sequence ID" value="NZ_JBHLUN010000016.1"/>
</dbReference>
<keyword evidence="2" id="KW-1185">Reference proteome</keyword>
<comment type="caution">
    <text evidence="1">The sequence shown here is derived from an EMBL/GenBank/DDBJ whole genome shotgun (WGS) entry which is preliminary data.</text>
</comment>
<dbReference type="Proteomes" id="UP001589865">
    <property type="component" value="Unassembled WGS sequence"/>
</dbReference>
<proteinExistence type="predicted"/>
<sequence length="113" mass="11870">MTIGDCGAVYDGDGNLVAGEGPPFSLELVAALPFQAVLHDQENPENSMAPRDRLWLLPEQAGTGLRVPEQLLADLAATIRAGRKVLVMGHDGDLGEQACAAVEHMLDTAHGNA</sequence>
<accession>A0ABV6JY07</accession>
<gene>
    <name evidence="1" type="ORF">ACFFGY_20405</name>
</gene>
<name>A0ABV6JY07_9PROT</name>
<organism evidence="1 2">
    <name type="scientific">Roseomonas elaeocarpi</name>
    <dbReference type="NCBI Taxonomy" id="907779"/>
    <lineage>
        <taxon>Bacteria</taxon>
        <taxon>Pseudomonadati</taxon>
        <taxon>Pseudomonadota</taxon>
        <taxon>Alphaproteobacteria</taxon>
        <taxon>Acetobacterales</taxon>
        <taxon>Roseomonadaceae</taxon>
        <taxon>Roseomonas</taxon>
    </lineage>
</organism>